<dbReference type="Proteomes" id="UP001054854">
    <property type="component" value="Unassembled WGS sequence"/>
</dbReference>
<keyword evidence="3" id="KW-0288">FMN</keyword>
<evidence type="ECO:0000256" key="1">
    <source>
        <dbReference type="ARBA" id="ARBA00001917"/>
    </source>
</evidence>
<dbReference type="CDD" id="cd02809">
    <property type="entry name" value="alpha_hydroxyacid_oxid_FMN"/>
    <property type="match status" value="1"/>
</dbReference>
<dbReference type="PROSITE" id="PS00557">
    <property type="entry name" value="FMN_HYDROXY_ACID_DH_1"/>
    <property type="match status" value="1"/>
</dbReference>
<keyword evidence="2" id="KW-0285">Flavoprotein</keyword>
<gene>
    <name evidence="8" type="ORF">TPA0910_18160</name>
</gene>
<dbReference type="InterPro" id="IPR000262">
    <property type="entry name" value="FMN-dep_DH"/>
</dbReference>
<evidence type="ECO:0000256" key="6">
    <source>
        <dbReference type="SAM" id="MobiDB-lite"/>
    </source>
</evidence>
<evidence type="ECO:0000256" key="2">
    <source>
        <dbReference type="ARBA" id="ARBA00022630"/>
    </source>
</evidence>
<dbReference type="Pfam" id="PF00155">
    <property type="entry name" value="Aminotran_1_2"/>
    <property type="match status" value="1"/>
</dbReference>
<dbReference type="InterPro" id="IPR012133">
    <property type="entry name" value="Alpha-hydoxy_acid_DH_FMN"/>
</dbReference>
<dbReference type="PANTHER" id="PTHR10578:SF107">
    <property type="entry name" value="2-HYDROXYACID OXIDASE 1"/>
    <property type="match status" value="1"/>
</dbReference>
<dbReference type="PROSITE" id="PS51349">
    <property type="entry name" value="FMN_HYDROXY_ACID_DH_2"/>
    <property type="match status" value="1"/>
</dbReference>
<dbReference type="InterPro" id="IPR013785">
    <property type="entry name" value="Aldolase_TIM"/>
</dbReference>
<dbReference type="InterPro" id="IPR037396">
    <property type="entry name" value="FMN_HAD"/>
</dbReference>
<evidence type="ECO:0000256" key="4">
    <source>
        <dbReference type="ARBA" id="ARBA00023002"/>
    </source>
</evidence>
<keyword evidence="9" id="KW-1185">Reference proteome</keyword>
<dbReference type="RefSeq" id="WP_236256553.1">
    <property type="nucleotide sequence ID" value="NZ_BNEK01000003.1"/>
</dbReference>
<dbReference type="Pfam" id="PF01070">
    <property type="entry name" value="FMN_dh"/>
    <property type="match status" value="1"/>
</dbReference>
<evidence type="ECO:0000313" key="9">
    <source>
        <dbReference type="Proteomes" id="UP001054854"/>
    </source>
</evidence>
<feature type="compositionally biased region" description="Basic and acidic residues" evidence="6">
    <location>
        <begin position="447"/>
        <end position="470"/>
    </location>
</feature>
<dbReference type="Gene3D" id="3.20.20.70">
    <property type="entry name" value="Aldolase class I"/>
    <property type="match status" value="1"/>
</dbReference>
<dbReference type="CDD" id="cd00609">
    <property type="entry name" value="AAT_like"/>
    <property type="match status" value="1"/>
</dbReference>
<evidence type="ECO:0000313" key="8">
    <source>
        <dbReference type="EMBL" id="GHJ27383.1"/>
    </source>
</evidence>
<comment type="cofactor">
    <cofactor evidence="1">
        <name>FMN</name>
        <dbReference type="ChEBI" id="CHEBI:58210"/>
    </cofactor>
</comment>
<dbReference type="Gene3D" id="3.40.640.10">
    <property type="entry name" value="Type I PLP-dependent aspartate aminotransferase-like (Major domain)"/>
    <property type="match status" value="1"/>
</dbReference>
<sequence length="926" mass="97308">MTGRTAPSGAWRPPLSLDEYAERARTRLDPAVWDFIEGGAGDERTLAANRAAFDRVRLRPRVLTGAGEGDPSTTVLGRRWAAPVAVAPMAYHTLMHPDGETATARAAGAAGLPLVVSTFAGRSFAEIAAVAGSPLWLQVYCFRDRATTRRLVEQAADAGFEALVLTADTPRLGRRLRDLRNDFRLPPHITPANLPADEADYSSPSEHGRTGLDPSLDWSVIAWLRSVSPLPVLVKGVMTAEDARCAIAAGADGIVVSNHGGRQLDGTAATLEVLPGIAAAVDGRCALLLDGGVRRGRDVLAALALGADAVLLGRPVLHGLAVAGADGAAGVLDLVLDELSEAMALTGTATATGADAALLAGPEDTAAVRHHRSGAATTTGPEAAPLVGPEASPAAGPEDTAAVRHHPPGAATTTGPEAPPAVGPEASPAAGPENTVPARHHPPGAAPRDDRRHPPESAARHDRPRPHEPAAEAAEAEATEAAETTGLRKEDLHRSVSDPVLDTMNFLNEITGRFPDVVSFAPGRPYEEFFDKDEILDHVRRYLDHLAAGGASDEAIRTALYQYGPTAGQIRGLISDSLRADEGIDAPPGAIVVTVGAQEGMLLALRALFAGPGDVLLVASPCYVGITGAASLLGVPVRPVEERADGLDVADVEAAVLAERARGRRPRAFYVVPDHSNPSGNTLSRRAREELLELAARHDLLILEDSPYRLVSPGAQLPTLKAMDRTRRVVHLGSYAKSVFPGARVGFVVADQPVRDPSGAESLLADELAKIKSMVTVNTPALSQAAVAGALLACGGRLTERNAVPAKHYGEALRVTLEQLDRHFPEDVRDRLGIGWNRPSGGFFLTVRVPFPADNAALLRSAEDHGVIWTPMAYFYPGPGGERSIRLSFSYLSTARIEDGIARFAAFLRAETERSGATGPTPGRDA</sequence>
<feature type="region of interest" description="Disordered" evidence="6">
    <location>
        <begin position="367"/>
        <end position="494"/>
    </location>
</feature>
<reference evidence="8" key="1">
    <citation type="submission" date="2024-05" db="EMBL/GenBank/DDBJ databases">
        <title>Whole genome shotgun sequence of Streptomyces hygroscopicus NBRC 113678.</title>
        <authorList>
            <person name="Komaki H."/>
            <person name="Tamura T."/>
        </authorList>
    </citation>
    <scope>NUCLEOTIDE SEQUENCE</scope>
    <source>
        <strain evidence="8">N11-34</strain>
    </source>
</reference>
<protein>
    <recommendedName>
        <fullName evidence="7">FMN hydroxy acid dehydrogenase domain-containing protein</fullName>
    </recommendedName>
</protein>
<feature type="compositionally biased region" description="Low complexity" evidence="6">
    <location>
        <begin position="423"/>
        <end position="433"/>
    </location>
</feature>
<dbReference type="InterPro" id="IPR008259">
    <property type="entry name" value="FMN_hydac_DH_AS"/>
</dbReference>
<dbReference type="Gene3D" id="3.90.1150.10">
    <property type="entry name" value="Aspartate Aminotransferase, domain 1"/>
    <property type="match status" value="1"/>
</dbReference>
<dbReference type="InterPro" id="IPR015422">
    <property type="entry name" value="PyrdxlP-dep_Trfase_small"/>
</dbReference>
<organism evidence="8 9">
    <name type="scientific">Streptomyces hygroscopicus</name>
    <dbReference type="NCBI Taxonomy" id="1912"/>
    <lineage>
        <taxon>Bacteria</taxon>
        <taxon>Bacillati</taxon>
        <taxon>Actinomycetota</taxon>
        <taxon>Actinomycetes</taxon>
        <taxon>Kitasatosporales</taxon>
        <taxon>Streptomycetaceae</taxon>
        <taxon>Streptomyces</taxon>
        <taxon>Streptomyces violaceusniger group</taxon>
    </lineage>
</organism>
<feature type="domain" description="FMN hydroxy acid dehydrogenase" evidence="7">
    <location>
        <begin position="9"/>
        <end position="364"/>
    </location>
</feature>
<accession>A0ABQ3TWP8</accession>
<dbReference type="InterPro" id="IPR015424">
    <property type="entry name" value="PyrdxlP-dep_Trfase"/>
</dbReference>
<proteinExistence type="inferred from homology"/>
<evidence type="ECO:0000259" key="7">
    <source>
        <dbReference type="PROSITE" id="PS51349"/>
    </source>
</evidence>
<dbReference type="SUPFAM" id="SSF53383">
    <property type="entry name" value="PLP-dependent transferases"/>
    <property type="match status" value="1"/>
</dbReference>
<comment type="similarity">
    <text evidence="5">Belongs to the FMN-dependent alpha-hydroxy acid dehydrogenase family.</text>
</comment>
<dbReference type="SUPFAM" id="SSF51395">
    <property type="entry name" value="FMN-linked oxidoreductases"/>
    <property type="match status" value="1"/>
</dbReference>
<feature type="compositionally biased region" description="Low complexity" evidence="6">
    <location>
        <begin position="374"/>
        <end position="385"/>
    </location>
</feature>
<name>A0ABQ3TWP8_STRHY</name>
<evidence type="ECO:0000256" key="5">
    <source>
        <dbReference type="ARBA" id="ARBA00024042"/>
    </source>
</evidence>
<evidence type="ECO:0000256" key="3">
    <source>
        <dbReference type="ARBA" id="ARBA00022643"/>
    </source>
</evidence>
<dbReference type="InterPro" id="IPR004839">
    <property type="entry name" value="Aminotransferase_I/II_large"/>
</dbReference>
<dbReference type="InterPro" id="IPR015421">
    <property type="entry name" value="PyrdxlP-dep_Trfase_major"/>
</dbReference>
<comment type="caution">
    <text evidence="8">The sequence shown here is derived from an EMBL/GenBank/DDBJ whole genome shotgun (WGS) entry which is preliminary data.</text>
</comment>
<keyword evidence="4" id="KW-0560">Oxidoreductase</keyword>
<dbReference type="PANTHER" id="PTHR10578">
    <property type="entry name" value="S -2-HYDROXY-ACID OXIDASE-RELATED"/>
    <property type="match status" value="1"/>
</dbReference>
<dbReference type="EMBL" id="BNEK01000003">
    <property type="protein sequence ID" value="GHJ27383.1"/>
    <property type="molecule type" value="Genomic_DNA"/>
</dbReference>